<evidence type="ECO:0000313" key="3">
    <source>
        <dbReference type="Proteomes" id="UP000078550"/>
    </source>
</evidence>
<evidence type="ECO:0000313" key="4">
    <source>
        <dbReference type="Proteomes" id="UP000078555"/>
    </source>
</evidence>
<dbReference type="EMBL" id="FLRD01000109">
    <property type="protein sequence ID" value="SBT38959.1"/>
    <property type="molecule type" value="Genomic_DNA"/>
</dbReference>
<reference evidence="3" key="3">
    <citation type="submission" date="2016-05" db="EMBL/GenBank/DDBJ databases">
        <authorList>
            <person name="Naeem Raeece"/>
        </authorList>
    </citation>
    <scope>NUCLEOTIDE SEQUENCE [LARGE SCALE GENOMIC DNA]</scope>
</reference>
<dbReference type="AlphaFoldDB" id="A0A1A8Z578"/>
<dbReference type="Proteomes" id="UP000078550">
    <property type="component" value="Unassembled WGS sequence"/>
</dbReference>
<reference evidence="1" key="1">
    <citation type="submission" date="2016-05" db="EMBL/GenBank/DDBJ databases">
        <authorList>
            <person name="Lavstsen T."/>
            <person name="Jespersen J.S."/>
        </authorList>
    </citation>
    <scope>NUCLEOTIDE SEQUENCE [LARGE SCALE GENOMIC DNA]</scope>
</reference>
<organism evidence="1 4">
    <name type="scientific">Plasmodium ovale wallikeri</name>
    <dbReference type="NCBI Taxonomy" id="864142"/>
    <lineage>
        <taxon>Eukaryota</taxon>
        <taxon>Sar</taxon>
        <taxon>Alveolata</taxon>
        <taxon>Apicomplexa</taxon>
        <taxon>Aconoidasida</taxon>
        <taxon>Haemosporida</taxon>
        <taxon>Plasmodiidae</taxon>
        <taxon>Plasmodium</taxon>
        <taxon>Plasmodium (Plasmodium)</taxon>
    </lineage>
</organism>
<proteinExistence type="predicted"/>
<sequence>MTIGTHNHQGSLLGKKYDKKERQATDMHPPLMLPLPLDVTPVLPLSRRNKAMDGETDREHKVGKVVVNLEGINKVNKGNVDFLFSEIKKSTNVDDLLHNITKCNEMMVGLNLFEGFPTVKLSKFNNSDIIVNYNLKEKKNNYVVGTNVNNKGEITADFEISIPYILKTINCVEFKANISSIYSNNIAIRFLMPYINFLKGYKIILENNISTINNTHSIPYSMITHSLKTYIQKNKHKIIWEINFNKLHHKINKNYIPSDRILNLKDNHIKNSLKYIYKNNKLGYLTREKENNNEDIIQKYVPYPTYGYYYEMENEISLPFCECKYAKNHFNFLYVKKIKKNLFSYIQFSNGIKYDYNVTRPYYFSNFNFTGSIGSSLIFRGFEHNSIGNKDINYHFNKKKKMYNIVYNYIGDNFFTNFQILIKYIFNFKNLNPIFFCYLQFGRLSNNLFSSFTKIKKDIRISTGIGIMTYIQKNISLEFFLNYPIIYHLTDRTKYFQVGLNFKAVL</sequence>
<reference evidence="4" key="2">
    <citation type="submission" date="2016-05" db="EMBL/GenBank/DDBJ databases">
        <authorList>
            <person name="Naeem R."/>
        </authorList>
    </citation>
    <scope>NUCLEOTIDE SEQUENCE [LARGE SCALE GENOMIC DNA]</scope>
</reference>
<name>A0A1A8Z578_PLAOA</name>
<dbReference type="Proteomes" id="UP000078555">
    <property type="component" value="Unassembled WGS sequence"/>
</dbReference>
<accession>A0A1A8Z578</accession>
<dbReference type="Gene3D" id="2.40.160.50">
    <property type="entry name" value="membrane protein fhac: a member of the omp85/tpsb transporter family"/>
    <property type="match status" value="1"/>
</dbReference>
<protein>
    <submittedName>
        <fullName evidence="1">Sorting assembly machinery 50 kDa subunit, putative (SAM50)</fullName>
    </submittedName>
</protein>
<gene>
    <name evidence="1" type="ORF">POVWA1_039160</name>
    <name evidence="2" type="ORF">POVWA2_038120</name>
</gene>
<dbReference type="EMBL" id="FLRE01000145">
    <property type="protein sequence ID" value="SBT39598.1"/>
    <property type="molecule type" value="Genomic_DNA"/>
</dbReference>
<keyword evidence="4" id="KW-1185">Reference proteome</keyword>
<evidence type="ECO:0000313" key="1">
    <source>
        <dbReference type="EMBL" id="SBT38959.1"/>
    </source>
</evidence>
<evidence type="ECO:0000313" key="2">
    <source>
        <dbReference type="EMBL" id="SBT39598.1"/>
    </source>
</evidence>